<proteinExistence type="predicted"/>
<dbReference type="CDD" id="cd00371">
    <property type="entry name" value="HMA"/>
    <property type="match status" value="1"/>
</dbReference>
<evidence type="ECO:0000313" key="3">
    <source>
        <dbReference type="Proteomes" id="UP000619295"/>
    </source>
</evidence>
<dbReference type="Proteomes" id="UP000619295">
    <property type="component" value="Unassembled WGS sequence"/>
</dbReference>
<dbReference type="InterPro" id="IPR006121">
    <property type="entry name" value="HMA_dom"/>
</dbReference>
<evidence type="ECO:0000259" key="1">
    <source>
        <dbReference type="Pfam" id="PF00403"/>
    </source>
</evidence>
<organism evidence="2 3">
    <name type="scientific">Bosea spartocytisi</name>
    <dbReference type="NCBI Taxonomy" id="2773451"/>
    <lineage>
        <taxon>Bacteria</taxon>
        <taxon>Pseudomonadati</taxon>
        <taxon>Pseudomonadota</taxon>
        <taxon>Alphaproteobacteria</taxon>
        <taxon>Hyphomicrobiales</taxon>
        <taxon>Boseaceae</taxon>
        <taxon>Bosea</taxon>
    </lineage>
</organism>
<reference evidence="2" key="1">
    <citation type="submission" date="2020-09" db="EMBL/GenBank/DDBJ databases">
        <title>Bosea spartocytisi sp. nov. a root nodule endophyte of Spartocytisus supranubius in the high mountain ecosystem fo the Teide National Park (Canary Islands, Spain).</title>
        <authorList>
            <person name="Pulido-Suarez L."/>
            <person name="Peix A."/>
            <person name="Igual J.M."/>
            <person name="Socas-Perez N."/>
            <person name="Velazquez E."/>
            <person name="Flores-Felix J.D."/>
            <person name="Leon-Barrios M."/>
        </authorList>
    </citation>
    <scope>NUCLEOTIDE SEQUENCE</scope>
    <source>
        <strain evidence="2">SSUT16</strain>
    </source>
</reference>
<keyword evidence="3" id="KW-1185">Reference proteome</keyword>
<sequence>MTQVFEVSGMHCGGCASRVQRAATTLSPGATVTLEPPRLTLPEGAGLDAETINRALAELGDYRVKGPLAG</sequence>
<dbReference type="EMBL" id="JACXWY010000016">
    <property type="protein sequence ID" value="MBD3848180.1"/>
    <property type="molecule type" value="Genomic_DNA"/>
</dbReference>
<dbReference type="Pfam" id="PF00403">
    <property type="entry name" value="HMA"/>
    <property type="match status" value="1"/>
</dbReference>
<dbReference type="AlphaFoldDB" id="A0A927EDS9"/>
<evidence type="ECO:0000313" key="2">
    <source>
        <dbReference type="EMBL" id="MBD3848180.1"/>
    </source>
</evidence>
<accession>A0A927EDS9</accession>
<dbReference type="SUPFAM" id="SSF55008">
    <property type="entry name" value="HMA, heavy metal-associated domain"/>
    <property type="match status" value="1"/>
</dbReference>
<name>A0A927EDS9_9HYPH</name>
<dbReference type="Gene3D" id="3.30.70.100">
    <property type="match status" value="1"/>
</dbReference>
<feature type="domain" description="HMA" evidence="1">
    <location>
        <begin position="4"/>
        <end position="25"/>
    </location>
</feature>
<protein>
    <submittedName>
        <fullName evidence="2">Heavy-metal-associated domain-containing protein</fullName>
    </submittedName>
</protein>
<gene>
    <name evidence="2" type="ORF">IED13_20975</name>
</gene>
<comment type="caution">
    <text evidence="2">The sequence shown here is derived from an EMBL/GenBank/DDBJ whole genome shotgun (WGS) entry which is preliminary data.</text>
</comment>
<dbReference type="RefSeq" id="WP_113253617.1">
    <property type="nucleotide sequence ID" value="NZ_JACXWY010000016.1"/>
</dbReference>
<dbReference type="InterPro" id="IPR036163">
    <property type="entry name" value="HMA_dom_sf"/>
</dbReference>
<dbReference type="GO" id="GO:0046872">
    <property type="term" value="F:metal ion binding"/>
    <property type="evidence" value="ECO:0007669"/>
    <property type="project" value="InterPro"/>
</dbReference>